<evidence type="ECO:0000313" key="2">
    <source>
        <dbReference type="Proteomes" id="UP000078542"/>
    </source>
</evidence>
<name>A0A195CGS0_9HYME</name>
<evidence type="ECO:0000313" key="1">
    <source>
        <dbReference type="EMBL" id="KYM99930.1"/>
    </source>
</evidence>
<organism evidence="1 2">
    <name type="scientific">Cyphomyrmex costatus</name>
    <dbReference type="NCBI Taxonomy" id="456900"/>
    <lineage>
        <taxon>Eukaryota</taxon>
        <taxon>Metazoa</taxon>
        <taxon>Ecdysozoa</taxon>
        <taxon>Arthropoda</taxon>
        <taxon>Hexapoda</taxon>
        <taxon>Insecta</taxon>
        <taxon>Pterygota</taxon>
        <taxon>Neoptera</taxon>
        <taxon>Endopterygota</taxon>
        <taxon>Hymenoptera</taxon>
        <taxon>Apocrita</taxon>
        <taxon>Aculeata</taxon>
        <taxon>Formicoidea</taxon>
        <taxon>Formicidae</taxon>
        <taxon>Myrmicinae</taxon>
        <taxon>Cyphomyrmex</taxon>
    </lineage>
</organism>
<dbReference type="Proteomes" id="UP000078542">
    <property type="component" value="Unassembled WGS sequence"/>
</dbReference>
<keyword evidence="2" id="KW-1185">Reference proteome</keyword>
<protein>
    <submittedName>
        <fullName evidence="1">Uncharacterized protein</fullName>
    </submittedName>
</protein>
<dbReference type="AlphaFoldDB" id="A0A195CGS0"/>
<gene>
    <name evidence="1" type="ORF">ALC62_09552</name>
</gene>
<proteinExistence type="predicted"/>
<dbReference type="EMBL" id="KQ977791">
    <property type="protein sequence ID" value="KYM99930.1"/>
    <property type="molecule type" value="Genomic_DNA"/>
</dbReference>
<sequence>MGVVKTASENILEETVMPSEEANYSQQSYTGVAIKVILLFARSFVWSQTGFSAGIRITRDAVTLKAMWRAAHPRATANRCLEIQIYRLRCSRAPTPPRKSDLGRCNVRLLSID</sequence>
<accession>A0A195CGS0</accession>
<reference evidence="1 2" key="1">
    <citation type="submission" date="2016-03" db="EMBL/GenBank/DDBJ databases">
        <title>Cyphomyrmex costatus WGS genome.</title>
        <authorList>
            <person name="Nygaard S."/>
            <person name="Hu H."/>
            <person name="Boomsma J."/>
            <person name="Zhang G."/>
        </authorList>
    </citation>
    <scope>NUCLEOTIDE SEQUENCE [LARGE SCALE GENOMIC DNA]</scope>
    <source>
        <strain evidence="1">MS0001</strain>
        <tissue evidence="1">Whole body</tissue>
    </source>
</reference>